<organism evidence="2 3">
    <name type="scientific">Cytophaga hutchinsonii (strain ATCC 33406 / DSM 1761 / CIP 103989 / NBRC 15051 / NCIMB 9469 / D465)</name>
    <dbReference type="NCBI Taxonomy" id="269798"/>
    <lineage>
        <taxon>Bacteria</taxon>
        <taxon>Pseudomonadati</taxon>
        <taxon>Bacteroidota</taxon>
        <taxon>Cytophagia</taxon>
        <taxon>Cytophagales</taxon>
        <taxon>Cytophagaceae</taxon>
        <taxon>Cytophaga</taxon>
    </lineage>
</organism>
<sequence>MKSLSDNIGLLNKDGEKIQHMRFSMLFSINRNRYFAFIKNYIQFYNEYRTMLLTHASIPAEELPELVYKNYSLSVRYQVLLILLFPVTFFVFILHWNYIQELKRALNRGLETINGAVKKPVSKNTNRTPPKVKRK</sequence>
<dbReference type="KEGG" id="chu:CHU_2811"/>
<keyword evidence="1" id="KW-0472">Membrane</keyword>
<protein>
    <submittedName>
        <fullName evidence="2">Uncharacterized protein</fullName>
    </submittedName>
</protein>
<dbReference type="AlphaFoldDB" id="A0A6N4SUB0"/>
<name>A0A6N4SUB0_CYTH3</name>
<evidence type="ECO:0000313" key="3">
    <source>
        <dbReference type="Proteomes" id="UP000001822"/>
    </source>
</evidence>
<gene>
    <name evidence="2" type="ordered locus">CHU_2811</name>
</gene>
<keyword evidence="1" id="KW-1133">Transmembrane helix</keyword>
<feature type="transmembrane region" description="Helical" evidence="1">
    <location>
        <begin position="77"/>
        <end position="98"/>
    </location>
</feature>
<keyword evidence="1" id="KW-0812">Transmembrane</keyword>
<reference evidence="2 3" key="1">
    <citation type="journal article" date="2007" name="Appl. Environ. Microbiol.">
        <title>Genome sequence of the cellulolytic gliding bacterium Cytophaga hutchinsonii.</title>
        <authorList>
            <person name="Xie G."/>
            <person name="Bruce D.C."/>
            <person name="Challacombe J.F."/>
            <person name="Chertkov O."/>
            <person name="Detter J.C."/>
            <person name="Gilna P."/>
            <person name="Han C.S."/>
            <person name="Lucas S."/>
            <person name="Misra M."/>
            <person name="Myers G.L."/>
            <person name="Richardson P."/>
            <person name="Tapia R."/>
            <person name="Thayer N."/>
            <person name="Thompson L.S."/>
            <person name="Brettin T.S."/>
            <person name="Henrissat B."/>
            <person name="Wilson D.B."/>
            <person name="McBride M.J."/>
        </authorList>
    </citation>
    <scope>NUCLEOTIDE SEQUENCE [LARGE SCALE GENOMIC DNA]</scope>
    <source>
        <strain evidence="3">ATCC 33406 / DSM 1761 / CIP 103989 / NBRC 15051 / NCIMB 9469 / D465</strain>
    </source>
</reference>
<evidence type="ECO:0000256" key="1">
    <source>
        <dbReference type="SAM" id="Phobius"/>
    </source>
</evidence>
<dbReference type="Proteomes" id="UP000001822">
    <property type="component" value="Chromosome"/>
</dbReference>
<proteinExistence type="predicted"/>
<evidence type="ECO:0000313" key="2">
    <source>
        <dbReference type="EMBL" id="ABG60059.1"/>
    </source>
</evidence>
<keyword evidence="3" id="KW-1185">Reference proteome</keyword>
<accession>A0A6N4SUB0</accession>
<dbReference type="OrthoDB" id="9967251at2"/>
<dbReference type="RefSeq" id="WP_011586169.1">
    <property type="nucleotide sequence ID" value="NC_008255.1"/>
</dbReference>
<dbReference type="EMBL" id="CP000383">
    <property type="protein sequence ID" value="ABG60059.1"/>
    <property type="molecule type" value="Genomic_DNA"/>
</dbReference>